<dbReference type="PROSITE" id="PS00895">
    <property type="entry name" value="3_HYDROXYISOBUT_DH"/>
    <property type="match status" value="1"/>
</dbReference>
<keyword evidence="4" id="KW-0101">Branched-chain amino acid catabolism</keyword>
<dbReference type="InterPro" id="IPR013328">
    <property type="entry name" value="6PGD_dom2"/>
</dbReference>
<dbReference type="EC" id="1.1.1.31" evidence="3"/>
<dbReference type="Gene3D" id="3.40.50.720">
    <property type="entry name" value="NAD(P)-binding Rossmann-like Domain"/>
    <property type="match status" value="1"/>
</dbReference>
<dbReference type="GO" id="GO:0005739">
    <property type="term" value="C:mitochondrion"/>
    <property type="evidence" value="ECO:0007669"/>
    <property type="project" value="TreeGrafter"/>
</dbReference>
<dbReference type="SUPFAM" id="SSF48179">
    <property type="entry name" value="6-phosphogluconate dehydrogenase C-terminal domain-like"/>
    <property type="match status" value="1"/>
</dbReference>
<dbReference type="InterPro" id="IPR006115">
    <property type="entry name" value="6PGDH_NADP-bd"/>
</dbReference>
<dbReference type="InterPro" id="IPR036291">
    <property type="entry name" value="NAD(P)-bd_dom_sf"/>
</dbReference>
<dbReference type="InterPro" id="IPR029154">
    <property type="entry name" value="HIBADH-like_NADP-bd"/>
</dbReference>
<dbReference type="EMBL" id="CALTRL010006006">
    <property type="protein sequence ID" value="CAH7688719.1"/>
    <property type="molecule type" value="Genomic_DNA"/>
</dbReference>
<reference evidence="11" key="1">
    <citation type="submission" date="2022-06" db="EMBL/GenBank/DDBJ databases">
        <authorList>
            <consortium name="SYNGENTA / RWTH Aachen University"/>
        </authorList>
    </citation>
    <scope>NUCLEOTIDE SEQUENCE</scope>
</reference>
<dbReference type="PANTHER" id="PTHR22981:SF7">
    <property type="entry name" value="3-HYDROXYISOBUTYRATE DEHYDROGENASE, MITOCHONDRIAL"/>
    <property type="match status" value="1"/>
</dbReference>
<feature type="compositionally biased region" description="Polar residues" evidence="8">
    <location>
        <begin position="287"/>
        <end position="303"/>
    </location>
</feature>
<comment type="caution">
    <text evidence="11">The sequence shown here is derived from an EMBL/GenBank/DDBJ whole genome shotgun (WGS) entry which is preliminary data.</text>
</comment>
<accession>A0AAV0BQT4</accession>
<evidence type="ECO:0000313" key="12">
    <source>
        <dbReference type="Proteomes" id="UP001153365"/>
    </source>
</evidence>
<dbReference type="Pfam" id="PF14833">
    <property type="entry name" value="NAD_binding_11"/>
    <property type="match status" value="1"/>
</dbReference>
<gene>
    <name evidence="11" type="ORF">PPACK8108_LOCUS23721</name>
</gene>
<sequence>MLIRNFRRVPSIGPRTNQRLEAMDQTINLNCSLMVRRISSVNHHDRDLSVGFIGLGAMGKEMASNLLTKLEPSPKSFIIYDTFQKSLTNFMDKHHSIINSKKTKIVTATSPAAVARLSSRIITMLPTSKEVEEVYLNPEIGIISGTIGLMNDKGPSSSTICIDSTTHDLNSAISVSKQLKLYDVDILDAPVSGGVVGARNGTLTFMCGGDRSIYERSLDILDSMGKRSIYCGQAGTGLAAKISNNLLLAISMIGTAEAMILGQRLGLKPDLLSDIINSSTGRCWSSEFNNPAPGSTSVTTSKPPSDRNYEPGFASRLMSKDLKLAINSAKSVSSSSDLPLLKISSEMYEKIASDLELGNKDFSVVYDWLNSKKK</sequence>
<evidence type="ECO:0000256" key="4">
    <source>
        <dbReference type="ARBA" id="ARBA00022456"/>
    </source>
</evidence>
<dbReference type="GO" id="GO:0006574">
    <property type="term" value="P:L-valine catabolic process"/>
    <property type="evidence" value="ECO:0007669"/>
    <property type="project" value="TreeGrafter"/>
</dbReference>
<name>A0AAV0BQT4_PHAPC</name>
<dbReference type="GO" id="GO:0051287">
    <property type="term" value="F:NAD binding"/>
    <property type="evidence" value="ECO:0007669"/>
    <property type="project" value="InterPro"/>
</dbReference>
<protein>
    <recommendedName>
        <fullName evidence="3">3-hydroxyisobutyrate dehydrogenase</fullName>
        <ecNumber evidence="3">1.1.1.31</ecNumber>
    </recommendedName>
</protein>
<evidence type="ECO:0000256" key="6">
    <source>
        <dbReference type="ARBA" id="ARBA00023027"/>
    </source>
</evidence>
<dbReference type="FunFam" id="1.10.1040.10:FF:000006">
    <property type="entry name" value="3-hydroxyisobutyrate dehydrogenase"/>
    <property type="match status" value="1"/>
</dbReference>
<comment type="catalytic activity">
    <reaction evidence="7">
        <text>3-hydroxy-2-methylpropanoate + NAD(+) = 2-methyl-3-oxopropanoate + NADH + H(+)</text>
        <dbReference type="Rhea" id="RHEA:17681"/>
        <dbReference type="ChEBI" id="CHEBI:11805"/>
        <dbReference type="ChEBI" id="CHEBI:15378"/>
        <dbReference type="ChEBI" id="CHEBI:57540"/>
        <dbReference type="ChEBI" id="CHEBI:57700"/>
        <dbReference type="ChEBI" id="CHEBI:57945"/>
        <dbReference type="EC" id="1.1.1.31"/>
    </reaction>
</comment>
<proteinExistence type="inferred from homology"/>
<keyword evidence="5" id="KW-0560">Oxidoreductase</keyword>
<dbReference type="InterPro" id="IPR002204">
    <property type="entry name" value="3-OH-isobutyrate_DH-rel_CS"/>
</dbReference>
<evidence type="ECO:0000313" key="11">
    <source>
        <dbReference type="EMBL" id="CAH7688719.1"/>
    </source>
</evidence>
<feature type="region of interest" description="Disordered" evidence="8">
    <location>
        <begin position="287"/>
        <end position="310"/>
    </location>
</feature>
<dbReference type="InterPro" id="IPR008927">
    <property type="entry name" value="6-PGluconate_DH-like_C_sf"/>
</dbReference>
<feature type="domain" description="3-hydroxyisobutyrate dehydrogenase-like NAD-binding" evidence="10">
    <location>
        <begin position="235"/>
        <end position="367"/>
    </location>
</feature>
<feature type="domain" description="6-phosphogluconate dehydrogenase NADP-binding" evidence="9">
    <location>
        <begin position="50"/>
        <end position="232"/>
    </location>
</feature>
<dbReference type="SUPFAM" id="SSF51735">
    <property type="entry name" value="NAD(P)-binding Rossmann-fold domains"/>
    <property type="match status" value="1"/>
</dbReference>
<dbReference type="AlphaFoldDB" id="A0AAV0BQT4"/>
<organism evidence="11 12">
    <name type="scientific">Phakopsora pachyrhizi</name>
    <name type="common">Asian soybean rust disease fungus</name>
    <dbReference type="NCBI Taxonomy" id="170000"/>
    <lineage>
        <taxon>Eukaryota</taxon>
        <taxon>Fungi</taxon>
        <taxon>Dikarya</taxon>
        <taxon>Basidiomycota</taxon>
        <taxon>Pucciniomycotina</taxon>
        <taxon>Pucciniomycetes</taxon>
        <taxon>Pucciniales</taxon>
        <taxon>Phakopsoraceae</taxon>
        <taxon>Phakopsora</taxon>
    </lineage>
</organism>
<evidence type="ECO:0000256" key="7">
    <source>
        <dbReference type="ARBA" id="ARBA00049197"/>
    </source>
</evidence>
<evidence type="ECO:0000256" key="3">
    <source>
        <dbReference type="ARBA" id="ARBA00012991"/>
    </source>
</evidence>
<keyword evidence="12" id="KW-1185">Reference proteome</keyword>
<dbReference type="GO" id="GO:0008442">
    <property type="term" value="F:3-hydroxyisobutyrate dehydrogenase activity"/>
    <property type="evidence" value="ECO:0007669"/>
    <property type="project" value="UniProtKB-EC"/>
</dbReference>
<dbReference type="Gene3D" id="1.10.1040.10">
    <property type="entry name" value="N-(1-d-carboxylethyl)-l-norvaline Dehydrogenase, domain 2"/>
    <property type="match status" value="1"/>
</dbReference>
<keyword evidence="6" id="KW-0520">NAD</keyword>
<evidence type="ECO:0000256" key="8">
    <source>
        <dbReference type="SAM" id="MobiDB-lite"/>
    </source>
</evidence>
<evidence type="ECO:0000259" key="9">
    <source>
        <dbReference type="Pfam" id="PF03446"/>
    </source>
</evidence>
<dbReference type="Pfam" id="PF03446">
    <property type="entry name" value="NAD_binding_2"/>
    <property type="match status" value="1"/>
</dbReference>
<evidence type="ECO:0000256" key="5">
    <source>
        <dbReference type="ARBA" id="ARBA00023002"/>
    </source>
</evidence>
<evidence type="ECO:0000256" key="1">
    <source>
        <dbReference type="ARBA" id="ARBA00005109"/>
    </source>
</evidence>
<comment type="pathway">
    <text evidence="1">Amino-acid degradation; L-valine degradation.</text>
</comment>
<dbReference type="GO" id="GO:0050661">
    <property type="term" value="F:NADP binding"/>
    <property type="evidence" value="ECO:0007669"/>
    <property type="project" value="InterPro"/>
</dbReference>
<dbReference type="PANTHER" id="PTHR22981">
    <property type="entry name" value="3-HYDROXYISOBUTYRATE DEHYDROGENASE-RELATED"/>
    <property type="match status" value="1"/>
</dbReference>
<dbReference type="Proteomes" id="UP001153365">
    <property type="component" value="Unassembled WGS sequence"/>
</dbReference>
<comment type="similarity">
    <text evidence="2">Belongs to the HIBADH-related family. 3-hydroxyisobutyrate dehydrogenase subfamily.</text>
</comment>
<evidence type="ECO:0000259" key="10">
    <source>
        <dbReference type="Pfam" id="PF14833"/>
    </source>
</evidence>
<evidence type="ECO:0000256" key="2">
    <source>
        <dbReference type="ARBA" id="ARBA00006013"/>
    </source>
</evidence>